<evidence type="ECO:0000313" key="8">
    <source>
        <dbReference type="Proteomes" id="UP000321079"/>
    </source>
</evidence>
<evidence type="ECO:0000256" key="1">
    <source>
        <dbReference type="ARBA" id="ARBA00001933"/>
    </source>
</evidence>
<gene>
    <name evidence="7" type="ORF">GKA01_05730</name>
</gene>
<evidence type="ECO:0000256" key="4">
    <source>
        <dbReference type="ARBA" id="ARBA00022679"/>
    </source>
</evidence>
<dbReference type="InterPro" id="IPR005814">
    <property type="entry name" value="Aminotrans_3"/>
</dbReference>
<keyword evidence="3 7" id="KW-0032">Aminotransferase</keyword>
<dbReference type="PROSITE" id="PS00600">
    <property type="entry name" value="AA_TRANSFER_CLASS_3"/>
    <property type="match status" value="1"/>
</dbReference>
<evidence type="ECO:0000256" key="3">
    <source>
        <dbReference type="ARBA" id="ARBA00022576"/>
    </source>
</evidence>
<evidence type="ECO:0000256" key="2">
    <source>
        <dbReference type="ARBA" id="ARBA00008954"/>
    </source>
</evidence>
<dbReference type="GO" id="GO:0008483">
    <property type="term" value="F:transaminase activity"/>
    <property type="evidence" value="ECO:0007669"/>
    <property type="project" value="UniProtKB-KW"/>
</dbReference>
<protein>
    <submittedName>
        <fullName evidence="7">Aspartate aminotransferase family protein</fullName>
    </submittedName>
</protein>
<comment type="cofactor">
    <cofactor evidence="1">
        <name>pyridoxal 5'-phosphate</name>
        <dbReference type="ChEBI" id="CHEBI:597326"/>
    </cofactor>
</comment>
<dbReference type="PANTHER" id="PTHR43094:SF1">
    <property type="entry name" value="AMINOTRANSFERASE CLASS-III"/>
    <property type="match status" value="1"/>
</dbReference>
<organism evidence="7 8">
    <name type="scientific">Gluconobacter kanchanaburiensis NBRC 103587</name>
    <dbReference type="NCBI Taxonomy" id="1307948"/>
    <lineage>
        <taxon>Bacteria</taxon>
        <taxon>Pseudomonadati</taxon>
        <taxon>Pseudomonadota</taxon>
        <taxon>Alphaproteobacteria</taxon>
        <taxon>Acetobacterales</taxon>
        <taxon>Acetobacteraceae</taxon>
        <taxon>Gluconobacter</taxon>
    </lineage>
</organism>
<dbReference type="Proteomes" id="UP000321079">
    <property type="component" value="Unassembled WGS sequence"/>
</dbReference>
<proteinExistence type="inferred from homology"/>
<dbReference type="OrthoDB" id="9801834at2"/>
<evidence type="ECO:0000313" key="7">
    <source>
        <dbReference type="EMBL" id="GEK95376.1"/>
    </source>
</evidence>
<dbReference type="RefSeq" id="WP_146859003.1">
    <property type="nucleotide sequence ID" value="NZ_BARK01000001.1"/>
</dbReference>
<name>A0A511B4L7_9PROT</name>
<dbReference type="Gene3D" id="3.40.640.10">
    <property type="entry name" value="Type I PLP-dependent aspartate aminotransferase-like (Major domain)"/>
    <property type="match status" value="1"/>
</dbReference>
<dbReference type="EMBL" id="BJVA01000002">
    <property type="protein sequence ID" value="GEK95376.1"/>
    <property type="molecule type" value="Genomic_DNA"/>
</dbReference>
<dbReference type="PANTHER" id="PTHR43094">
    <property type="entry name" value="AMINOTRANSFERASE"/>
    <property type="match status" value="1"/>
</dbReference>
<dbReference type="InterPro" id="IPR015422">
    <property type="entry name" value="PyrdxlP-dep_Trfase_small"/>
</dbReference>
<dbReference type="InterPro" id="IPR015424">
    <property type="entry name" value="PyrdxlP-dep_Trfase"/>
</dbReference>
<keyword evidence="4 7" id="KW-0808">Transferase</keyword>
<dbReference type="SUPFAM" id="SSF53383">
    <property type="entry name" value="PLP-dependent transferases"/>
    <property type="match status" value="1"/>
</dbReference>
<dbReference type="InterPro" id="IPR015421">
    <property type="entry name" value="PyrdxlP-dep_Trfase_major"/>
</dbReference>
<dbReference type="PIRSF" id="PIRSF000521">
    <property type="entry name" value="Transaminase_4ab_Lys_Orn"/>
    <property type="match status" value="1"/>
</dbReference>
<keyword evidence="8" id="KW-1185">Reference proteome</keyword>
<sequence>MSSDLPQTTEDILAADAHLVQSWADLNALKQTGARTAIVSAKGVMVRDSDGNELLDGIGGLWCVNVGHGRKEIIDAISKQLSTLDFYSTFYTFTHPTAAALAKKLAQLAPGDLNRVHFSNSGSVANDGAVRILHHYYERLGRPSKKLVLSRHGAYHGSTYLSIAMTTPPYSKGWSRAEGIVRHLRKPHFWREGGDMTEAEFLNALIDDMRTEIETVGAENIACFIQEPIMGAGGVIVPPKGYHRRAQDLCRQYDIKFVADEVVTAFGRLGHFFASEAVFDTRPDIINIAKGVTSGYQPLAATIMTDEIHDVISGPDGVFTHGMTYAGHPAGAAAGLANIALMETEKLPERVRHTGPIFENTLRALGDLDIVGEVRGSHFMMGIEFVKDKAKKTLFDAGLNIGMRVARKAQDKGLVARPLGHILILSPPLTLTEEQIAQIGEILRESITEVMGELPRGAF</sequence>
<dbReference type="CDD" id="cd00610">
    <property type="entry name" value="OAT_like"/>
    <property type="match status" value="1"/>
</dbReference>
<dbReference type="FunFam" id="3.40.640.10:FF:000014">
    <property type="entry name" value="Adenosylmethionine-8-amino-7-oxononanoate aminotransferase, probable"/>
    <property type="match status" value="1"/>
</dbReference>
<dbReference type="Pfam" id="PF00202">
    <property type="entry name" value="Aminotran_3"/>
    <property type="match status" value="1"/>
</dbReference>
<evidence type="ECO:0000256" key="5">
    <source>
        <dbReference type="ARBA" id="ARBA00022898"/>
    </source>
</evidence>
<keyword evidence="5 6" id="KW-0663">Pyridoxal phosphate</keyword>
<comment type="similarity">
    <text evidence="2 6">Belongs to the class-III pyridoxal-phosphate-dependent aminotransferase family.</text>
</comment>
<comment type="caution">
    <text evidence="7">The sequence shown here is derived from an EMBL/GenBank/DDBJ whole genome shotgun (WGS) entry which is preliminary data.</text>
</comment>
<dbReference type="AlphaFoldDB" id="A0A511B4L7"/>
<dbReference type="GO" id="GO:0030170">
    <property type="term" value="F:pyridoxal phosphate binding"/>
    <property type="evidence" value="ECO:0007669"/>
    <property type="project" value="InterPro"/>
</dbReference>
<evidence type="ECO:0000256" key="6">
    <source>
        <dbReference type="RuleBase" id="RU003560"/>
    </source>
</evidence>
<accession>A0A511B4L7</accession>
<dbReference type="InterPro" id="IPR049704">
    <property type="entry name" value="Aminotrans_3_PPA_site"/>
</dbReference>
<reference evidence="7 8" key="1">
    <citation type="submission" date="2019-07" db="EMBL/GenBank/DDBJ databases">
        <title>Whole genome shotgun sequence of Gluconobacter kanchanaburiensis NBRC 103587.</title>
        <authorList>
            <person name="Hosoyama A."/>
            <person name="Uohara A."/>
            <person name="Ohji S."/>
            <person name="Ichikawa N."/>
        </authorList>
    </citation>
    <scope>NUCLEOTIDE SEQUENCE [LARGE SCALE GENOMIC DNA]</scope>
    <source>
        <strain evidence="7 8">NBRC 103587</strain>
    </source>
</reference>
<dbReference type="Gene3D" id="3.90.1150.10">
    <property type="entry name" value="Aspartate Aminotransferase, domain 1"/>
    <property type="match status" value="1"/>
</dbReference>